<dbReference type="Proteomes" id="UP001386955">
    <property type="component" value="Unassembled WGS sequence"/>
</dbReference>
<reference evidence="1 2" key="1">
    <citation type="submission" date="2024-01" db="EMBL/GenBank/DDBJ databases">
        <title>The genomes of 5 underutilized Papilionoideae crops provide insights into root nodulation and disease resistanc.</title>
        <authorList>
            <person name="Jiang F."/>
        </authorList>
    </citation>
    <scope>NUCLEOTIDE SEQUENCE [LARGE SCALE GENOMIC DNA]</scope>
    <source>
        <strain evidence="1">DUOXIRENSHENG_FW03</strain>
        <tissue evidence="1">Leaves</tissue>
    </source>
</reference>
<dbReference type="PANTHER" id="PTHR33264">
    <property type="entry name" value="EXPRESSED PROTEIN"/>
    <property type="match status" value="1"/>
</dbReference>
<organism evidence="1 2">
    <name type="scientific">Psophocarpus tetragonolobus</name>
    <name type="common">Winged bean</name>
    <name type="synonym">Dolichos tetragonolobus</name>
    <dbReference type="NCBI Taxonomy" id="3891"/>
    <lineage>
        <taxon>Eukaryota</taxon>
        <taxon>Viridiplantae</taxon>
        <taxon>Streptophyta</taxon>
        <taxon>Embryophyta</taxon>
        <taxon>Tracheophyta</taxon>
        <taxon>Spermatophyta</taxon>
        <taxon>Magnoliopsida</taxon>
        <taxon>eudicotyledons</taxon>
        <taxon>Gunneridae</taxon>
        <taxon>Pentapetalae</taxon>
        <taxon>rosids</taxon>
        <taxon>fabids</taxon>
        <taxon>Fabales</taxon>
        <taxon>Fabaceae</taxon>
        <taxon>Papilionoideae</taxon>
        <taxon>50 kb inversion clade</taxon>
        <taxon>NPAAA clade</taxon>
        <taxon>indigoferoid/millettioid clade</taxon>
        <taxon>Phaseoleae</taxon>
        <taxon>Psophocarpus</taxon>
    </lineage>
</organism>
<name>A0AAN9NQY3_PSOTE</name>
<dbReference type="PANTHER" id="PTHR33264:SF25">
    <property type="entry name" value="PROTEIN, PUTATIVE-RELATED"/>
    <property type="match status" value="1"/>
</dbReference>
<dbReference type="EMBL" id="JAYMYS010000066">
    <property type="protein sequence ID" value="KAK7375208.1"/>
    <property type="molecule type" value="Genomic_DNA"/>
</dbReference>
<sequence>MSWRQPGSLRRKRRRASEVAGNATAECAAVCCCLPCTVMDLLLLAAYKLPAGLVKKAIRKRKRRLLQKKKNKTQALLDHGPVNRDNHGLGLGPTLEEYLAKEAAAEEKLEALRLEEEMWAQFNSTGFWRSASQRHPHLLIGEIHHQ</sequence>
<proteinExistence type="predicted"/>
<comment type="caution">
    <text evidence="1">The sequence shown here is derived from an EMBL/GenBank/DDBJ whole genome shotgun (WGS) entry which is preliminary data.</text>
</comment>
<protein>
    <submittedName>
        <fullName evidence="1">Uncharacterized protein</fullName>
    </submittedName>
</protein>
<evidence type="ECO:0000313" key="2">
    <source>
        <dbReference type="Proteomes" id="UP001386955"/>
    </source>
</evidence>
<dbReference type="AlphaFoldDB" id="A0AAN9NQY3"/>
<gene>
    <name evidence="1" type="ORF">VNO78_35901</name>
</gene>
<keyword evidence="2" id="KW-1185">Reference proteome</keyword>
<accession>A0AAN9NQY3</accession>
<evidence type="ECO:0000313" key="1">
    <source>
        <dbReference type="EMBL" id="KAK7375208.1"/>
    </source>
</evidence>